<reference evidence="2" key="1">
    <citation type="submission" date="2022-11" db="UniProtKB">
        <authorList>
            <consortium name="WormBaseParasite"/>
        </authorList>
    </citation>
    <scope>IDENTIFICATION</scope>
</reference>
<sequence>MRCQLIKVHDHNGIPHGTAVHHKAQAQTLPLGSQSPENSLDWVEMVTLAKDVPASFLLLLRGQRDEESKERLLGLSRPGSSALLFRELYGIAWGQDLWTVRAVVWGQDPRAGGDAVWGWDPWAGGAAAAAANMA</sequence>
<dbReference type="Proteomes" id="UP000887564">
    <property type="component" value="Unplaced"/>
</dbReference>
<accession>A0A914R7X4</accession>
<name>A0A914R7X4_PAREQ</name>
<evidence type="ECO:0000313" key="2">
    <source>
        <dbReference type="WBParaSite" id="PEQ_0000079001-mRNA-1"/>
    </source>
</evidence>
<dbReference type="AlphaFoldDB" id="A0A914R7X4"/>
<keyword evidence="1" id="KW-1185">Reference proteome</keyword>
<protein>
    <submittedName>
        <fullName evidence="2">Uncharacterized protein</fullName>
    </submittedName>
</protein>
<proteinExistence type="predicted"/>
<dbReference type="WBParaSite" id="PEQ_0000079001-mRNA-1">
    <property type="protein sequence ID" value="PEQ_0000079001-mRNA-1"/>
    <property type="gene ID" value="PEQ_0000079001"/>
</dbReference>
<evidence type="ECO:0000313" key="1">
    <source>
        <dbReference type="Proteomes" id="UP000887564"/>
    </source>
</evidence>
<organism evidence="1 2">
    <name type="scientific">Parascaris equorum</name>
    <name type="common">Equine roundworm</name>
    <dbReference type="NCBI Taxonomy" id="6256"/>
    <lineage>
        <taxon>Eukaryota</taxon>
        <taxon>Metazoa</taxon>
        <taxon>Ecdysozoa</taxon>
        <taxon>Nematoda</taxon>
        <taxon>Chromadorea</taxon>
        <taxon>Rhabditida</taxon>
        <taxon>Spirurina</taxon>
        <taxon>Ascaridomorpha</taxon>
        <taxon>Ascaridoidea</taxon>
        <taxon>Ascarididae</taxon>
        <taxon>Parascaris</taxon>
    </lineage>
</organism>